<dbReference type="Pfam" id="PF07729">
    <property type="entry name" value="FCD"/>
    <property type="match status" value="1"/>
</dbReference>
<name>R7Y3B4_9ACTN</name>
<dbReference type="SMART" id="SM00895">
    <property type="entry name" value="FCD"/>
    <property type="match status" value="1"/>
</dbReference>
<dbReference type="Pfam" id="PF00392">
    <property type="entry name" value="GntR"/>
    <property type="match status" value="1"/>
</dbReference>
<dbReference type="OrthoDB" id="9816161at2"/>
<evidence type="ECO:0000259" key="5">
    <source>
        <dbReference type="PROSITE" id="PS50949"/>
    </source>
</evidence>
<dbReference type="SUPFAM" id="SSF48008">
    <property type="entry name" value="GntR ligand-binding domain-like"/>
    <property type="match status" value="1"/>
</dbReference>
<keyword evidence="1" id="KW-0805">Transcription regulation</keyword>
<protein>
    <submittedName>
        <fullName evidence="6">Transcriptional regulator</fullName>
    </submittedName>
</protein>
<dbReference type="CDD" id="cd07377">
    <property type="entry name" value="WHTH_GntR"/>
    <property type="match status" value="1"/>
</dbReference>
<keyword evidence="2" id="KW-0238">DNA-binding</keyword>
<dbReference type="InterPro" id="IPR011711">
    <property type="entry name" value="GntR_C"/>
</dbReference>
<evidence type="ECO:0000313" key="6">
    <source>
        <dbReference type="EMBL" id="EON30482.1"/>
    </source>
</evidence>
<dbReference type="SMART" id="SM00345">
    <property type="entry name" value="HTH_GNTR"/>
    <property type="match status" value="1"/>
</dbReference>
<dbReference type="InterPro" id="IPR008920">
    <property type="entry name" value="TF_FadR/GntR_C"/>
</dbReference>
<evidence type="ECO:0000256" key="2">
    <source>
        <dbReference type="ARBA" id="ARBA00023125"/>
    </source>
</evidence>
<dbReference type="PATRIC" id="fig|1316928.3.peg.4538"/>
<evidence type="ECO:0000256" key="4">
    <source>
        <dbReference type="SAM" id="MobiDB-lite"/>
    </source>
</evidence>
<dbReference type="Gene3D" id="1.20.120.530">
    <property type="entry name" value="GntR ligand-binding domain-like"/>
    <property type="match status" value="1"/>
</dbReference>
<reference evidence="6 7" key="1">
    <citation type="journal article" date="2013" name="Genome Announc.">
        <title>Draft Genome Sequence of a Benzothiophene-Desulfurizing Bacterium, Gordona terrae Strain C-6.</title>
        <authorList>
            <person name="Wang W."/>
            <person name="Ma T."/>
            <person name="Ren Y."/>
            <person name="Li G."/>
        </authorList>
    </citation>
    <scope>NUCLEOTIDE SEQUENCE [LARGE SCALE GENOMIC DNA]</scope>
    <source>
        <strain evidence="6 7">C-6</strain>
    </source>
</reference>
<gene>
    <name evidence="6" type="ORF">GTC6_22432</name>
</gene>
<dbReference type="Gene3D" id="1.10.10.10">
    <property type="entry name" value="Winged helix-like DNA-binding domain superfamily/Winged helix DNA-binding domain"/>
    <property type="match status" value="1"/>
</dbReference>
<dbReference type="PROSITE" id="PS50949">
    <property type="entry name" value="HTH_GNTR"/>
    <property type="match status" value="1"/>
</dbReference>
<evidence type="ECO:0000256" key="1">
    <source>
        <dbReference type="ARBA" id="ARBA00023015"/>
    </source>
</evidence>
<organism evidence="6 7">
    <name type="scientific">Gordonia terrae C-6</name>
    <dbReference type="NCBI Taxonomy" id="1316928"/>
    <lineage>
        <taxon>Bacteria</taxon>
        <taxon>Bacillati</taxon>
        <taxon>Actinomycetota</taxon>
        <taxon>Actinomycetes</taxon>
        <taxon>Mycobacteriales</taxon>
        <taxon>Gordoniaceae</taxon>
        <taxon>Gordonia</taxon>
    </lineage>
</organism>
<dbReference type="GO" id="GO:0003677">
    <property type="term" value="F:DNA binding"/>
    <property type="evidence" value="ECO:0007669"/>
    <property type="project" value="UniProtKB-KW"/>
</dbReference>
<dbReference type="GO" id="GO:0003700">
    <property type="term" value="F:DNA-binding transcription factor activity"/>
    <property type="evidence" value="ECO:0007669"/>
    <property type="project" value="InterPro"/>
</dbReference>
<feature type="domain" description="HTH gntR-type" evidence="5">
    <location>
        <begin position="12"/>
        <end position="79"/>
    </location>
</feature>
<dbReference type="PANTHER" id="PTHR43537:SF24">
    <property type="entry name" value="GLUCONATE OPERON TRANSCRIPTIONAL REPRESSOR"/>
    <property type="match status" value="1"/>
</dbReference>
<dbReference type="InterPro" id="IPR036388">
    <property type="entry name" value="WH-like_DNA-bd_sf"/>
</dbReference>
<dbReference type="RefSeq" id="WP_010844847.1">
    <property type="nucleotide sequence ID" value="NZ_AQPW01000054.1"/>
</dbReference>
<dbReference type="InterPro" id="IPR000524">
    <property type="entry name" value="Tscrpt_reg_HTH_GntR"/>
</dbReference>
<dbReference type="PANTHER" id="PTHR43537">
    <property type="entry name" value="TRANSCRIPTIONAL REGULATOR, GNTR FAMILY"/>
    <property type="match status" value="1"/>
</dbReference>
<sequence>MIERAPVVGATPAPADRIRADVEEAILSGRLAPGTRINADELARESGVSHIPVREALRSLEAEGWVVRRHNRGTYVRDRDSAELSDLFEARLIVERKAAWLAAQRRTAAQLDDLVRIVERQDATTDDAVLSAINCDFHVGLAGCAHNRVLESMVADVNKRVRFYYLPTAGRRHDVSVAEHRAILDAVRDRDSERAADLLERHIADTRAGASRTLTAGEVDEAGTAGRQAG</sequence>
<evidence type="ECO:0000256" key="3">
    <source>
        <dbReference type="ARBA" id="ARBA00023163"/>
    </source>
</evidence>
<dbReference type="Proteomes" id="UP000013569">
    <property type="component" value="Unassembled WGS sequence"/>
</dbReference>
<proteinExistence type="predicted"/>
<keyword evidence="3" id="KW-0804">Transcription</keyword>
<feature type="region of interest" description="Disordered" evidence="4">
    <location>
        <begin position="210"/>
        <end position="230"/>
    </location>
</feature>
<accession>R7Y3B4</accession>
<dbReference type="SUPFAM" id="SSF46785">
    <property type="entry name" value="Winged helix' DNA-binding domain"/>
    <property type="match status" value="1"/>
</dbReference>
<dbReference type="AlphaFoldDB" id="R7Y3B4"/>
<dbReference type="EMBL" id="AQPW01000054">
    <property type="protein sequence ID" value="EON30482.1"/>
    <property type="molecule type" value="Genomic_DNA"/>
</dbReference>
<dbReference type="InterPro" id="IPR036390">
    <property type="entry name" value="WH_DNA-bd_sf"/>
</dbReference>
<comment type="caution">
    <text evidence="6">The sequence shown here is derived from an EMBL/GenBank/DDBJ whole genome shotgun (WGS) entry which is preliminary data.</text>
</comment>
<evidence type="ECO:0000313" key="7">
    <source>
        <dbReference type="Proteomes" id="UP000013569"/>
    </source>
</evidence>